<sequence>MKIRPYQPSDHTEITDLFHAAVHAIPETIYSKEERDAWAPTPPNYTEWASRLSVKKPFVAVKNNTLVGFIELEKDGHIDCLYVHPTYQRAGVASQLLQQVRTIADQKGLTTLTVEASRIAMPFFKQHGFTCLQKNIVHLRGQPLVNYSMSSCMP</sequence>
<keyword evidence="3" id="KW-1185">Reference proteome</keyword>
<dbReference type="PANTHER" id="PTHR43451:SF1">
    <property type="entry name" value="ACETYLTRANSFERASE"/>
    <property type="match status" value="1"/>
</dbReference>
<reference evidence="2 3" key="1">
    <citation type="submission" date="2024-03" db="EMBL/GenBank/DDBJ databases">
        <title>Community enrichment and isolation of bacterial strains for fucoidan degradation.</title>
        <authorList>
            <person name="Sichert A."/>
        </authorList>
    </citation>
    <scope>NUCLEOTIDE SEQUENCE [LARGE SCALE GENOMIC DNA]</scope>
    <source>
        <strain evidence="2 3">AS76</strain>
    </source>
</reference>
<dbReference type="InterPro" id="IPR000182">
    <property type="entry name" value="GNAT_dom"/>
</dbReference>
<proteinExistence type="predicted"/>
<dbReference type="PROSITE" id="PS51186">
    <property type="entry name" value="GNAT"/>
    <property type="match status" value="1"/>
</dbReference>
<dbReference type="Gene3D" id="3.40.630.30">
    <property type="match status" value="1"/>
</dbReference>
<dbReference type="GO" id="GO:0016746">
    <property type="term" value="F:acyltransferase activity"/>
    <property type="evidence" value="ECO:0007669"/>
    <property type="project" value="UniProtKB-KW"/>
</dbReference>
<gene>
    <name evidence="2" type="ORF">WNY58_02665</name>
</gene>
<dbReference type="EC" id="2.3.1.-" evidence="2"/>
<evidence type="ECO:0000313" key="3">
    <source>
        <dbReference type="Proteomes" id="UP001449225"/>
    </source>
</evidence>
<keyword evidence="2" id="KW-0808">Transferase</keyword>
<protein>
    <submittedName>
        <fullName evidence="2">GNAT family N-acetyltransferase</fullName>
        <ecNumber evidence="2">2.3.1.-</ecNumber>
    </submittedName>
</protein>
<dbReference type="Proteomes" id="UP001449225">
    <property type="component" value="Unassembled WGS sequence"/>
</dbReference>
<dbReference type="EMBL" id="JBBMRA010000001">
    <property type="protein sequence ID" value="MEM5535286.1"/>
    <property type="molecule type" value="Genomic_DNA"/>
</dbReference>
<accession>A0ABU9TNH9</accession>
<dbReference type="InterPro" id="IPR052564">
    <property type="entry name" value="N-acetyltrans/Recomb-assoc"/>
</dbReference>
<feature type="domain" description="N-acetyltransferase" evidence="1">
    <location>
        <begin position="1"/>
        <end position="154"/>
    </location>
</feature>
<evidence type="ECO:0000313" key="2">
    <source>
        <dbReference type="EMBL" id="MEM5535286.1"/>
    </source>
</evidence>
<comment type="caution">
    <text evidence="2">The sequence shown here is derived from an EMBL/GenBank/DDBJ whole genome shotgun (WGS) entry which is preliminary data.</text>
</comment>
<name>A0ABU9TNH9_9GAMM</name>
<dbReference type="PANTHER" id="PTHR43451">
    <property type="entry name" value="ACETYLTRANSFERASE (GNAT) FAMILY PROTEIN"/>
    <property type="match status" value="1"/>
</dbReference>
<dbReference type="Pfam" id="PF13673">
    <property type="entry name" value="Acetyltransf_10"/>
    <property type="match status" value="1"/>
</dbReference>
<dbReference type="InterPro" id="IPR016181">
    <property type="entry name" value="Acyl_CoA_acyltransferase"/>
</dbReference>
<organism evidence="2 3">
    <name type="scientific">Neptuniibacter pectenicola</name>
    <dbReference type="NCBI Taxonomy" id="1806669"/>
    <lineage>
        <taxon>Bacteria</taxon>
        <taxon>Pseudomonadati</taxon>
        <taxon>Pseudomonadota</taxon>
        <taxon>Gammaproteobacteria</taxon>
        <taxon>Oceanospirillales</taxon>
        <taxon>Oceanospirillaceae</taxon>
        <taxon>Neptuniibacter</taxon>
    </lineage>
</organism>
<evidence type="ECO:0000259" key="1">
    <source>
        <dbReference type="PROSITE" id="PS51186"/>
    </source>
</evidence>
<dbReference type="SUPFAM" id="SSF55729">
    <property type="entry name" value="Acyl-CoA N-acyltransferases (Nat)"/>
    <property type="match status" value="1"/>
</dbReference>
<keyword evidence="2" id="KW-0012">Acyltransferase</keyword>
<dbReference type="CDD" id="cd04301">
    <property type="entry name" value="NAT_SF"/>
    <property type="match status" value="1"/>
</dbReference>
<dbReference type="RefSeq" id="WP_342853634.1">
    <property type="nucleotide sequence ID" value="NZ_JBBMRA010000001.1"/>
</dbReference>